<dbReference type="STRING" id="180088.A0A1J8Q5X7"/>
<feature type="region of interest" description="Disordered" evidence="1">
    <location>
        <begin position="276"/>
        <end position="310"/>
    </location>
</feature>
<evidence type="ECO:0000313" key="2">
    <source>
        <dbReference type="EMBL" id="OJA09081.1"/>
    </source>
</evidence>
<gene>
    <name evidence="2" type="ORF">AZE42_11097</name>
</gene>
<dbReference type="EMBL" id="LVVM01006027">
    <property type="protein sequence ID" value="OJA09081.1"/>
    <property type="molecule type" value="Genomic_DNA"/>
</dbReference>
<proteinExistence type="predicted"/>
<feature type="compositionally biased region" description="Low complexity" evidence="1">
    <location>
        <begin position="288"/>
        <end position="305"/>
    </location>
</feature>
<feature type="region of interest" description="Disordered" evidence="1">
    <location>
        <begin position="325"/>
        <end position="364"/>
    </location>
</feature>
<accession>A0A1J8Q5X7</accession>
<sequence>MSPDYFSASYDRMSNQKIMVMIGWVAGKGKEFDVLNAPIIYPDLTVNAKKVFGNWFIIAKFVKVAVGGKMSIYLKSGRGGGPNPYYKMWRLKACTPGLIACGVTLMIFLLSPDQQFPGSGVGATSSISYSTVFRAVKRFFVMKWAHSRVQAIVKNMNDYIFENIDQTTHDADHTQAAGMEDFTDSLQWVMASLDDDDSDSDDNAPVAAPPANIDPSAIYYSAPAVPLPPVPPAPIITPVPLPAPSVSITPTVTISTTHILTPIPESSQSIPAAIRNNNDGHSRPILPAPQTAPTTAPTPVAVSPPRSHPTAIPADVAAAACVEGGEGGDEGMEVTVQKKGRRKGKAVMAGTDVAPRRSSRNGVA</sequence>
<evidence type="ECO:0000256" key="1">
    <source>
        <dbReference type="SAM" id="MobiDB-lite"/>
    </source>
</evidence>
<name>A0A1J8Q5X7_9AGAM</name>
<dbReference type="OrthoDB" id="2677415at2759"/>
<organism evidence="2 3">
    <name type="scientific">Rhizopogon vesiculosus</name>
    <dbReference type="NCBI Taxonomy" id="180088"/>
    <lineage>
        <taxon>Eukaryota</taxon>
        <taxon>Fungi</taxon>
        <taxon>Dikarya</taxon>
        <taxon>Basidiomycota</taxon>
        <taxon>Agaricomycotina</taxon>
        <taxon>Agaricomycetes</taxon>
        <taxon>Agaricomycetidae</taxon>
        <taxon>Boletales</taxon>
        <taxon>Suillineae</taxon>
        <taxon>Rhizopogonaceae</taxon>
        <taxon>Rhizopogon</taxon>
    </lineage>
</organism>
<dbReference type="AlphaFoldDB" id="A0A1J8Q5X7"/>
<reference evidence="2 3" key="1">
    <citation type="submission" date="2016-03" db="EMBL/GenBank/DDBJ databases">
        <title>Comparative genomics of the ectomycorrhizal sister species Rhizopogon vinicolor and Rhizopogon vesiculosus (Basidiomycota: Boletales) reveals a divergence of the mating type B locus.</title>
        <authorList>
            <person name="Mujic A.B."/>
            <person name="Kuo A."/>
            <person name="Tritt A."/>
            <person name="Lipzen A."/>
            <person name="Chen C."/>
            <person name="Johnson J."/>
            <person name="Sharma A."/>
            <person name="Barry K."/>
            <person name="Grigoriev I.V."/>
            <person name="Spatafora J.W."/>
        </authorList>
    </citation>
    <scope>NUCLEOTIDE SEQUENCE [LARGE SCALE GENOMIC DNA]</scope>
    <source>
        <strain evidence="2 3">AM-OR11-056</strain>
    </source>
</reference>
<protein>
    <submittedName>
        <fullName evidence="2">Uncharacterized protein</fullName>
    </submittedName>
</protein>
<comment type="caution">
    <text evidence="2">The sequence shown here is derived from an EMBL/GenBank/DDBJ whole genome shotgun (WGS) entry which is preliminary data.</text>
</comment>
<evidence type="ECO:0000313" key="3">
    <source>
        <dbReference type="Proteomes" id="UP000183567"/>
    </source>
</evidence>
<dbReference type="Proteomes" id="UP000183567">
    <property type="component" value="Unassembled WGS sequence"/>
</dbReference>
<keyword evidence="3" id="KW-1185">Reference proteome</keyword>